<dbReference type="InterPro" id="IPR036388">
    <property type="entry name" value="WH-like_DNA-bd_sf"/>
</dbReference>
<dbReference type="InterPro" id="IPR013325">
    <property type="entry name" value="RNA_pol_sigma_r2"/>
</dbReference>
<dbReference type="Pfam" id="PF04542">
    <property type="entry name" value="Sigma70_r2"/>
    <property type="match status" value="1"/>
</dbReference>
<evidence type="ECO:0000256" key="1">
    <source>
        <dbReference type="ARBA" id="ARBA00010641"/>
    </source>
</evidence>
<dbReference type="GO" id="GO:0003677">
    <property type="term" value="F:DNA binding"/>
    <property type="evidence" value="ECO:0007669"/>
    <property type="project" value="InterPro"/>
</dbReference>
<dbReference type="InterPro" id="IPR007627">
    <property type="entry name" value="RNA_pol_sigma70_r2"/>
</dbReference>
<dbReference type="Gene3D" id="1.10.1740.10">
    <property type="match status" value="1"/>
</dbReference>
<dbReference type="NCBIfam" id="TIGR02937">
    <property type="entry name" value="sigma70-ECF"/>
    <property type="match status" value="1"/>
</dbReference>
<dbReference type="Gene3D" id="1.10.10.10">
    <property type="entry name" value="Winged helix-like DNA-binding domain superfamily/Winged helix DNA-binding domain"/>
    <property type="match status" value="1"/>
</dbReference>
<feature type="domain" description="RNA polymerase sigma factor 70 region 4 type 2" evidence="6">
    <location>
        <begin position="108"/>
        <end position="158"/>
    </location>
</feature>
<dbReference type="GO" id="GO:0016987">
    <property type="term" value="F:sigma factor activity"/>
    <property type="evidence" value="ECO:0007669"/>
    <property type="project" value="UniProtKB-KW"/>
</dbReference>
<evidence type="ECO:0000259" key="6">
    <source>
        <dbReference type="Pfam" id="PF08281"/>
    </source>
</evidence>
<dbReference type="InterPro" id="IPR013249">
    <property type="entry name" value="RNA_pol_sigma70_r4_t2"/>
</dbReference>
<dbReference type="SUPFAM" id="SSF88946">
    <property type="entry name" value="Sigma2 domain of RNA polymerase sigma factors"/>
    <property type="match status" value="1"/>
</dbReference>
<feature type="domain" description="RNA polymerase sigma-70 region 2" evidence="5">
    <location>
        <begin position="11"/>
        <end position="75"/>
    </location>
</feature>
<dbReference type="PANTHER" id="PTHR43133:SF51">
    <property type="entry name" value="RNA POLYMERASE SIGMA FACTOR"/>
    <property type="match status" value="1"/>
</dbReference>
<proteinExistence type="inferred from homology"/>
<comment type="similarity">
    <text evidence="1">Belongs to the sigma-70 factor family. ECF subfamily.</text>
</comment>
<evidence type="ECO:0000259" key="5">
    <source>
        <dbReference type="Pfam" id="PF04542"/>
    </source>
</evidence>
<dbReference type="InterPro" id="IPR013324">
    <property type="entry name" value="RNA_pol_sigma_r3/r4-like"/>
</dbReference>
<name>A0AA42DN28_9FIRM</name>
<dbReference type="EMBL" id="JAQIFT010000043">
    <property type="protein sequence ID" value="MDA3731871.1"/>
    <property type="molecule type" value="Genomic_DNA"/>
</dbReference>
<dbReference type="RefSeq" id="WP_271012191.1">
    <property type="nucleotide sequence ID" value="NZ_JAQIFT010000043.1"/>
</dbReference>
<dbReference type="InterPro" id="IPR014284">
    <property type="entry name" value="RNA_pol_sigma-70_dom"/>
</dbReference>
<dbReference type="InterPro" id="IPR039425">
    <property type="entry name" value="RNA_pol_sigma-70-like"/>
</dbReference>
<dbReference type="GO" id="GO:0006352">
    <property type="term" value="P:DNA-templated transcription initiation"/>
    <property type="evidence" value="ECO:0007669"/>
    <property type="project" value="InterPro"/>
</dbReference>
<dbReference type="CDD" id="cd06171">
    <property type="entry name" value="Sigma70_r4"/>
    <property type="match status" value="1"/>
</dbReference>
<accession>A0AA42DN28</accession>
<keyword evidence="3" id="KW-0731">Sigma factor</keyword>
<keyword evidence="8" id="KW-1185">Reference proteome</keyword>
<dbReference type="SUPFAM" id="SSF88659">
    <property type="entry name" value="Sigma3 and sigma4 domains of RNA polymerase sigma factors"/>
    <property type="match status" value="1"/>
</dbReference>
<evidence type="ECO:0000313" key="8">
    <source>
        <dbReference type="Proteomes" id="UP001169242"/>
    </source>
</evidence>
<protein>
    <submittedName>
        <fullName evidence="7">Sigma-70 family RNA polymerase sigma factor</fullName>
    </submittedName>
</protein>
<evidence type="ECO:0000313" key="7">
    <source>
        <dbReference type="EMBL" id="MDA3731871.1"/>
    </source>
</evidence>
<evidence type="ECO:0000256" key="3">
    <source>
        <dbReference type="ARBA" id="ARBA00023082"/>
    </source>
</evidence>
<dbReference type="PANTHER" id="PTHR43133">
    <property type="entry name" value="RNA POLYMERASE ECF-TYPE SIGMA FACTO"/>
    <property type="match status" value="1"/>
</dbReference>
<evidence type="ECO:0000256" key="4">
    <source>
        <dbReference type="ARBA" id="ARBA00023163"/>
    </source>
</evidence>
<dbReference type="Proteomes" id="UP001169242">
    <property type="component" value="Unassembled WGS sequence"/>
</dbReference>
<dbReference type="AlphaFoldDB" id="A0AA42DN28"/>
<comment type="caution">
    <text evidence="7">The sequence shown here is derived from an EMBL/GenBank/DDBJ whole genome shotgun (WGS) entry which is preliminary data.</text>
</comment>
<evidence type="ECO:0000256" key="2">
    <source>
        <dbReference type="ARBA" id="ARBA00023015"/>
    </source>
</evidence>
<organism evidence="7 8">
    <name type="scientific">Holtiella tumoricola</name>
    <dbReference type="NCBI Taxonomy" id="3018743"/>
    <lineage>
        <taxon>Bacteria</taxon>
        <taxon>Bacillati</taxon>
        <taxon>Bacillota</taxon>
        <taxon>Clostridia</taxon>
        <taxon>Lachnospirales</taxon>
        <taxon>Cellulosilyticaceae</taxon>
        <taxon>Holtiella</taxon>
    </lineage>
</organism>
<keyword evidence="2" id="KW-0805">Transcription regulation</keyword>
<dbReference type="Pfam" id="PF08281">
    <property type="entry name" value="Sigma70_r4_2"/>
    <property type="match status" value="1"/>
</dbReference>
<keyword evidence="4" id="KW-0804">Transcription</keyword>
<sequence>MREDREEFEQLLEQHKDAISRLVYYKIPIREDAEDILQEIWLIGYEKYEMLRDKKLFKAWMLKIASNACSNYYRKVFKSNEVAIDEQILESTSVKDARKWRMRSALEEEVIDTLQQLKEEQRGILQLFYYYQLPIAEIATRLGLPEGTVKSRLNTARKNFKACYPYYKDKKGDEKMKESIFPEISPTITIEKIDEPEFAVRCMQDIGYFIRPILGNKVKFADYNFSVYPEMKKGGEVEVTVEGRASIHGIDCVEVKVQMAVHSYKYYLRETEDYIQTLAAWEEDAQGVKKLSTFLDDDFWAFWGIGEDNCGEAILKKHGGYIQMQEDGSLYKEHIEAHNYDIVGRYKVTIGNQTYDTIRQIYFNQHDELVENYISREGKNILFRRFNKYNWNVGKDGEYTKPWTQMLPDTDRVVLNGEIYVHWYNCLPDYVIN</sequence>
<reference evidence="7" key="1">
    <citation type="journal article" date="2023" name="Int. J. Syst. Evol. Microbiol.">
        <title>&lt;i&gt;Holtiella tumoricola&lt;/i&gt; gen. nov. sp. nov., isolated from a human clinical sample.</title>
        <authorList>
            <person name="Allen-Vercoe E."/>
            <person name="Daigneault M.C."/>
            <person name="Vancuren S.J."/>
            <person name="Cochrane K."/>
            <person name="O'Neal L.L."/>
            <person name="Sankaranarayanan K."/>
            <person name="Lawson P.A."/>
        </authorList>
    </citation>
    <scope>NUCLEOTIDE SEQUENCE</scope>
    <source>
        <strain evidence="7">CC70A</strain>
    </source>
</reference>
<gene>
    <name evidence="7" type="ORF">PBV87_10310</name>
</gene>